<name>A0A3B6FZ35_WHEAT</name>
<evidence type="ECO:0000313" key="1">
    <source>
        <dbReference type="EnsemblPlants" id="TraesCS3B02G466100.1.cds1"/>
    </source>
</evidence>
<proteinExistence type="predicted"/>
<keyword evidence="2" id="KW-1185">Reference proteome</keyword>
<dbReference type="AlphaFoldDB" id="A0A3B6FZ35"/>
<reference evidence="1" key="1">
    <citation type="submission" date="2018-08" db="EMBL/GenBank/DDBJ databases">
        <authorList>
            <person name="Rossello M."/>
        </authorList>
    </citation>
    <scope>NUCLEOTIDE SEQUENCE [LARGE SCALE GENOMIC DNA]</scope>
    <source>
        <strain evidence="1">cv. Chinese Spring</strain>
    </source>
</reference>
<reference evidence="1" key="2">
    <citation type="submission" date="2018-10" db="UniProtKB">
        <authorList>
            <consortium name="EnsemblPlants"/>
        </authorList>
    </citation>
    <scope>IDENTIFICATION</scope>
</reference>
<accession>A0A3B6FZ35</accession>
<sequence length="51" mass="5897">MESIRRHERAAAYKVFKSVENREIFLNSAAEDEDSAAAFLQSEMAELHQRI</sequence>
<dbReference type="Gramene" id="TraesCAD_scaffold_022019_01G000100.1">
    <property type="protein sequence ID" value="TraesCAD_scaffold_022019_01G000100.1"/>
    <property type="gene ID" value="TraesCAD_scaffold_022019_01G000100"/>
</dbReference>
<dbReference type="Gramene" id="TraesROB_scaffold_015243_01G000700.1">
    <property type="protein sequence ID" value="TraesROB_scaffold_015243_01G000700.1"/>
    <property type="gene ID" value="TraesROB_scaffold_015243_01G000700"/>
</dbReference>
<dbReference type="Gramene" id="TraesCS3B03G1147400.1">
    <property type="protein sequence ID" value="TraesCS3B03G1147400.1.CDS1"/>
    <property type="gene ID" value="TraesCS3B03G1147400"/>
</dbReference>
<dbReference type="EnsemblPlants" id="TraesCS3B02G466100.1">
    <property type="protein sequence ID" value="TraesCS3B02G466100.1.cds1"/>
    <property type="gene ID" value="TraesCS3B02G466100"/>
</dbReference>
<protein>
    <submittedName>
        <fullName evidence="1">Uncharacterized protein</fullName>
    </submittedName>
</protein>
<dbReference type="Gramene" id="TraesCLE_scaffold_017890_01G000400.1">
    <property type="protein sequence ID" value="TraesCLE_scaffold_017890_01G000400.1"/>
    <property type="gene ID" value="TraesCLE_scaffold_017890_01G000400"/>
</dbReference>
<organism evidence="1">
    <name type="scientific">Triticum aestivum</name>
    <name type="common">Wheat</name>
    <dbReference type="NCBI Taxonomy" id="4565"/>
    <lineage>
        <taxon>Eukaryota</taxon>
        <taxon>Viridiplantae</taxon>
        <taxon>Streptophyta</taxon>
        <taxon>Embryophyta</taxon>
        <taxon>Tracheophyta</taxon>
        <taxon>Spermatophyta</taxon>
        <taxon>Magnoliopsida</taxon>
        <taxon>Liliopsida</taxon>
        <taxon>Poales</taxon>
        <taxon>Poaceae</taxon>
        <taxon>BOP clade</taxon>
        <taxon>Pooideae</taxon>
        <taxon>Triticodae</taxon>
        <taxon>Triticeae</taxon>
        <taxon>Triticinae</taxon>
        <taxon>Triticum</taxon>
    </lineage>
</organism>
<dbReference type="Proteomes" id="UP000019116">
    <property type="component" value="Chromosome 3B"/>
</dbReference>
<dbReference type="SMR" id="A0A3B6FZ35"/>
<dbReference type="Gramene" id="TraesCS3B02G466100.1">
    <property type="protein sequence ID" value="TraesCS3B02G466100.1.cds1"/>
    <property type="gene ID" value="TraesCS3B02G466100"/>
</dbReference>
<evidence type="ECO:0000313" key="2">
    <source>
        <dbReference type="Proteomes" id="UP000019116"/>
    </source>
</evidence>